<evidence type="ECO:0000256" key="1">
    <source>
        <dbReference type="SAM" id="SignalP"/>
    </source>
</evidence>
<evidence type="ECO:0000313" key="4">
    <source>
        <dbReference type="Proteomes" id="UP000184533"/>
    </source>
</evidence>
<dbReference type="InterPro" id="IPR036709">
    <property type="entry name" value="Autotransporte_beta_dom_sf"/>
</dbReference>
<gene>
    <name evidence="3" type="ORF">SAMN02745223_03973</name>
</gene>
<sequence>MQGAAGAALAIGISVATATPAQAACTPGAVDAATPAPGTTVTCSGTTLDQNLDAGYGTANQTGITINVGNGATVESHARIGIWVGDGVINNGVGATILGWTNGIIAATGSLAVTNDGSITATNANAINAATGLTLTNHATGVISGGVSGIVSGGVVNVDNAGTITGTAGSGISSASAVTLTNQTGGNVSGVVAGISSSANVTLTNQAGGGVSGTGDGIKSLNGAVTVDNAGTITGTNEAAIDGLLDISVTNRAGGVISGGMRGIFSRGGNIILDNSGSITSSNQVATVSTQTGNVTLINRAGGSINGNVITGQGFIDVHNSGDIGGITGSTGIKVVNAETGTITSIVSAGDSEIDNFGTVTTFVGIVGTGNLVNHTGARILGSVNGLSGSNVVNHAGGYIGGAGVINGSIENSGTINGGVGLHDNARLVNNAGASITSATDAVSGASGAGSSISNAGTISATNYGIVFSNSGNTITNLAGGTMSGGAIGVLSTSDVSITNSGTISGTAAPGIGLLVGGALQLVNNAGASINGAVGGIVTGFAGGSASIVNAGSISGGTAAISFGAAGNTLTLLPGSVISGDVIGFGSDTLQLAGTGRGSVDISQFSGFTTFTKFDPSIWTLTGTATYASPVDINGGTLAVNGNLASAGLLTVNPGGTLGGSGIVGATTINGGTLAPGNSIGTLTMASLTMTPGSTYLVQVDGAASDRMIVTGAATIAGTVSVDPLARVTSTTTYTIIDAGTLTGTFDSATLINNFGRNARLSYAGDTVLLTLDPGLLVPGLVGNATFNQKSVAAGIDSAIVGGAVLPGSFDALFALSGDPLLDALSQFSGEIHASAKSALIEESRFVRDAINGRLRAAFDGAGASLAPVLAYGPGATPVLVAPDHGEPSFWSHGFGAWSQIDSDGNAARLDHSTGGLLIGADSLVGDWRIGLLAGYSRTGLRVADRASSGSSNNYHVGLYGGTEWGNIAFRSGLAYTWHDLSTNRSVTIPGLAESLSAGYGAGTLQAFGELGYGFDMGSTRFEPFANLAYVNLHNGNFAEQGGAVAVSGASSTTGVTFITLGLRAEHALALGTVDATLRGMVGWRHAFGDTTPMNSHAFSAGDAFAIAGTPMARDSAMSRPAST</sequence>
<dbReference type="SMART" id="SM00869">
    <property type="entry name" value="Autotransporter"/>
    <property type="match status" value="1"/>
</dbReference>
<proteinExistence type="predicted"/>
<organism evidence="3 4">
    <name type="scientific">Devosia limi DSM 17137</name>
    <dbReference type="NCBI Taxonomy" id="1121477"/>
    <lineage>
        <taxon>Bacteria</taxon>
        <taxon>Pseudomonadati</taxon>
        <taxon>Pseudomonadota</taxon>
        <taxon>Alphaproteobacteria</taxon>
        <taxon>Hyphomicrobiales</taxon>
        <taxon>Devosiaceae</taxon>
        <taxon>Devosia</taxon>
    </lineage>
</organism>
<dbReference type="GO" id="GO:0019867">
    <property type="term" value="C:outer membrane"/>
    <property type="evidence" value="ECO:0007669"/>
    <property type="project" value="InterPro"/>
</dbReference>
<dbReference type="EMBL" id="FQVC01000018">
    <property type="protein sequence ID" value="SHF94813.1"/>
    <property type="molecule type" value="Genomic_DNA"/>
</dbReference>
<keyword evidence="1" id="KW-0732">Signal</keyword>
<reference evidence="3 4" key="1">
    <citation type="submission" date="2016-11" db="EMBL/GenBank/DDBJ databases">
        <authorList>
            <person name="Jaros S."/>
            <person name="Januszkiewicz K."/>
            <person name="Wedrychowicz H."/>
        </authorList>
    </citation>
    <scope>NUCLEOTIDE SEQUENCE [LARGE SCALE GENOMIC DNA]</scope>
    <source>
        <strain evidence="3 4">DSM 17137</strain>
    </source>
</reference>
<dbReference type="Gene3D" id="2.40.128.130">
    <property type="entry name" value="Autotransporter beta-domain"/>
    <property type="match status" value="1"/>
</dbReference>
<evidence type="ECO:0000259" key="2">
    <source>
        <dbReference type="PROSITE" id="PS51208"/>
    </source>
</evidence>
<dbReference type="InterPro" id="IPR005546">
    <property type="entry name" value="Autotransporte_beta"/>
</dbReference>
<dbReference type="InterPro" id="IPR011050">
    <property type="entry name" value="Pectin_lyase_fold/virulence"/>
</dbReference>
<protein>
    <submittedName>
        <fullName evidence="3">Outer membrane autotransporter barrel domain-containing protein</fullName>
    </submittedName>
</protein>
<dbReference type="Proteomes" id="UP000184533">
    <property type="component" value="Unassembled WGS sequence"/>
</dbReference>
<dbReference type="PROSITE" id="PS51208">
    <property type="entry name" value="AUTOTRANSPORTER"/>
    <property type="match status" value="1"/>
</dbReference>
<feature type="signal peptide" evidence="1">
    <location>
        <begin position="1"/>
        <end position="23"/>
    </location>
</feature>
<dbReference type="SUPFAM" id="SSF103515">
    <property type="entry name" value="Autotransporter"/>
    <property type="match status" value="1"/>
</dbReference>
<dbReference type="SUPFAM" id="SSF51126">
    <property type="entry name" value="Pectin lyase-like"/>
    <property type="match status" value="1"/>
</dbReference>
<dbReference type="Pfam" id="PF03797">
    <property type="entry name" value="Autotransporter"/>
    <property type="match status" value="1"/>
</dbReference>
<evidence type="ECO:0000313" key="3">
    <source>
        <dbReference type="EMBL" id="SHF94813.1"/>
    </source>
</evidence>
<feature type="domain" description="Autotransporter" evidence="2">
    <location>
        <begin position="883"/>
        <end position="1124"/>
    </location>
</feature>
<dbReference type="AlphaFoldDB" id="A0A1M5FTI4"/>
<accession>A0A1M5FTI4</accession>
<dbReference type="NCBIfam" id="TIGR01414">
    <property type="entry name" value="autotrans_barl"/>
    <property type="match status" value="1"/>
</dbReference>
<dbReference type="InterPro" id="IPR006315">
    <property type="entry name" value="OM_autotransptr_brl_dom"/>
</dbReference>
<name>A0A1M5FTI4_9HYPH</name>
<feature type="chain" id="PRO_5009910220" evidence="1">
    <location>
        <begin position="24"/>
        <end position="1124"/>
    </location>
</feature>